<evidence type="ECO:0000313" key="2">
    <source>
        <dbReference type="EMBL" id="HHP67587.1"/>
    </source>
</evidence>
<feature type="domain" description="Polymerase nucleotidyl transferase" evidence="1">
    <location>
        <begin position="21"/>
        <end position="62"/>
    </location>
</feature>
<evidence type="ECO:0000259" key="1">
    <source>
        <dbReference type="Pfam" id="PF01909"/>
    </source>
</evidence>
<dbReference type="GO" id="GO:0016779">
    <property type="term" value="F:nucleotidyltransferase activity"/>
    <property type="evidence" value="ECO:0007669"/>
    <property type="project" value="InterPro"/>
</dbReference>
<dbReference type="Gene3D" id="3.30.460.10">
    <property type="entry name" value="Beta Polymerase, domain 2"/>
    <property type="match status" value="1"/>
</dbReference>
<dbReference type="AlphaFoldDB" id="A0A7J3XY06"/>
<accession>A0A7J3XY06</accession>
<organism evidence="2">
    <name type="scientific">Thermogladius calderae</name>
    <dbReference type="NCBI Taxonomy" id="1200300"/>
    <lineage>
        <taxon>Archaea</taxon>
        <taxon>Thermoproteota</taxon>
        <taxon>Thermoprotei</taxon>
        <taxon>Desulfurococcales</taxon>
        <taxon>Desulfurococcaceae</taxon>
        <taxon>Thermogladius</taxon>
    </lineage>
</organism>
<keyword evidence="2" id="KW-0808">Transferase</keyword>
<comment type="caution">
    <text evidence="2">The sequence shown here is derived from an EMBL/GenBank/DDBJ whole genome shotgun (WGS) entry which is preliminary data.</text>
</comment>
<dbReference type="InterPro" id="IPR043519">
    <property type="entry name" value="NT_sf"/>
</dbReference>
<dbReference type="PANTHER" id="PTHR37030">
    <property type="entry name" value="NUCLEOTIDYLTRANSFERASE"/>
    <property type="match status" value="1"/>
</dbReference>
<dbReference type="PANTHER" id="PTHR37030:SF3">
    <property type="entry name" value="POLYMERASE NUCLEOTIDYL TRANSFERASE DOMAIN-CONTAINING PROTEIN"/>
    <property type="match status" value="1"/>
</dbReference>
<proteinExistence type="predicted"/>
<sequence length="106" mass="12301">MPNQYKSNLDYLRNYRSVAGKVKEIVVRIDPNAKVYVFGSVVRGRYTALSDIDILVVTEKISLKYDMMVAVYKELLDALIQLHAATPEAYERWYKRFIQPGEIIEV</sequence>
<dbReference type="SUPFAM" id="SSF81301">
    <property type="entry name" value="Nucleotidyltransferase"/>
    <property type="match status" value="1"/>
</dbReference>
<dbReference type="EMBL" id="DRYK01000030">
    <property type="protein sequence ID" value="HHP67587.1"/>
    <property type="molecule type" value="Genomic_DNA"/>
</dbReference>
<dbReference type="InterPro" id="IPR002934">
    <property type="entry name" value="Polymerase_NTP_transf_dom"/>
</dbReference>
<protein>
    <submittedName>
        <fullName evidence="2">Nucleotidyltransferase domain-containing protein</fullName>
    </submittedName>
</protein>
<reference evidence="2" key="1">
    <citation type="journal article" date="2020" name="mSystems">
        <title>Genome- and Community-Level Interaction Insights into Carbon Utilization and Element Cycling Functions of Hydrothermarchaeota in Hydrothermal Sediment.</title>
        <authorList>
            <person name="Zhou Z."/>
            <person name="Liu Y."/>
            <person name="Xu W."/>
            <person name="Pan J."/>
            <person name="Luo Z.H."/>
            <person name="Li M."/>
        </authorList>
    </citation>
    <scope>NUCLEOTIDE SEQUENCE [LARGE SCALE GENOMIC DNA]</scope>
    <source>
        <strain evidence="2">SpSt-110</strain>
    </source>
</reference>
<dbReference type="CDD" id="cd05403">
    <property type="entry name" value="NT_KNTase_like"/>
    <property type="match status" value="1"/>
</dbReference>
<name>A0A7J3XY06_9CREN</name>
<dbReference type="Pfam" id="PF01909">
    <property type="entry name" value="NTP_transf_2"/>
    <property type="match status" value="1"/>
</dbReference>
<gene>
    <name evidence="2" type="ORF">ENM60_02180</name>
</gene>